<protein>
    <submittedName>
        <fullName evidence="1">Uncharacterized protein</fullName>
    </submittedName>
</protein>
<evidence type="ECO:0000313" key="2">
    <source>
        <dbReference type="Proteomes" id="UP000784294"/>
    </source>
</evidence>
<proteinExistence type="predicted"/>
<accession>A0A448WCY4</accession>
<reference evidence="1" key="1">
    <citation type="submission" date="2018-11" db="EMBL/GenBank/DDBJ databases">
        <authorList>
            <consortium name="Pathogen Informatics"/>
        </authorList>
    </citation>
    <scope>NUCLEOTIDE SEQUENCE</scope>
</reference>
<gene>
    <name evidence="1" type="ORF">PXEA_LOCUS2217</name>
</gene>
<sequence length="77" mass="8684">MSTSCSKWRHRICSLSCSPPCRVADPAPVSCPDLPHAPVSPFLLFLVHRFTRFQPLRTFAPNAISQAFSVTFREPRL</sequence>
<name>A0A448WCY4_9PLAT</name>
<dbReference type="EMBL" id="CAAALY010004724">
    <property type="protein sequence ID" value="VEL08777.1"/>
    <property type="molecule type" value="Genomic_DNA"/>
</dbReference>
<dbReference type="Proteomes" id="UP000784294">
    <property type="component" value="Unassembled WGS sequence"/>
</dbReference>
<keyword evidence="2" id="KW-1185">Reference proteome</keyword>
<dbReference type="AlphaFoldDB" id="A0A448WCY4"/>
<organism evidence="1 2">
    <name type="scientific">Protopolystoma xenopodis</name>
    <dbReference type="NCBI Taxonomy" id="117903"/>
    <lineage>
        <taxon>Eukaryota</taxon>
        <taxon>Metazoa</taxon>
        <taxon>Spiralia</taxon>
        <taxon>Lophotrochozoa</taxon>
        <taxon>Platyhelminthes</taxon>
        <taxon>Monogenea</taxon>
        <taxon>Polyopisthocotylea</taxon>
        <taxon>Polystomatidea</taxon>
        <taxon>Polystomatidae</taxon>
        <taxon>Protopolystoma</taxon>
    </lineage>
</organism>
<comment type="caution">
    <text evidence="1">The sequence shown here is derived from an EMBL/GenBank/DDBJ whole genome shotgun (WGS) entry which is preliminary data.</text>
</comment>
<evidence type="ECO:0000313" key="1">
    <source>
        <dbReference type="EMBL" id="VEL08777.1"/>
    </source>
</evidence>